<evidence type="ECO:0000259" key="9">
    <source>
        <dbReference type="Pfam" id="PF02771"/>
    </source>
</evidence>
<evidence type="ECO:0000256" key="6">
    <source>
        <dbReference type="RuleBase" id="RU362125"/>
    </source>
</evidence>
<feature type="domain" description="Acyl-CoA oxidase/dehydrogenase middle" evidence="8">
    <location>
        <begin position="131"/>
        <end position="222"/>
    </location>
</feature>
<feature type="domain" description="Acyl-CoA dehydrogenase/oxidase C-terminal" evidence="7">
    <location>
        <begin position="236"/>
        <end position="390"/>
    </location>
</feature>
<dbReference type="SUPFAM" id="SSF47203">
    <property type="entry name" value="Acyl-CoA dehydrogenase C-terminal domain-like"/>
    <property type="match status" value="1"/>
</dbReference>
<comment type="caution">
    <text evidence="10">The sequence shown here is derived from an EMBL/GenBank/DDBJ whole genome shotgun (WGS) entry which is preliminary data.</text>
</comment>
<dbReference type="Pfam" id="PF02770">
    <property type="entry name" value="Acyl-CoA_dh_M"/>
    <property type="match status" value="1"/>
</dbReference>
<evidence type="ECO:0000256" key="3">
    <source>
        <dbReference type="ARBA" id="ARBA00022630"/>
    </source>
</evidence>
<evidence type="ECO:0000256" key="2">
    <source>
        <dbReference type="ARBA" id="ARBA00009347"/>
    </source>
</evidence>
<gene>
    <name evidence="10" type="ORF">ABR63_07605</name>
</gene>
<evidence type="ECO:0000256" key="4">
    <source>
        <dbReference type="ARBA" id="ARBA00022827"/>
    </source>
</evidence>
<dbReference type="AlphaFoldDB" id="A0A0R2PRM1"/>
<dbReference type="Gene3D" id="1.10.540.10">
    <property type="entry name" value="Acyl-CoA dehydrogenase/oxidase, N-terminal domain"/>
    <property type="match status" value="1"/>
</dbReference>
<dbReference type="GO" id="GO:0005886">
    <property type="term" value="C:plasma membrane"/>
    <property type="evidence" value="ECO:0007669"/>
    <property type="project" value="TreeGrafter"/>
</dbReference>
<dbReference type="FunFam" id="2.40.110.10:FF:000011">
    <property type="entry name" value="Acyl-CoA dehydrogenase FadE34"/>
    <property type="match status" value="1"/>
</dbReference>
<sequence length="395" mass="44199">MNFDFTPEEEIFIDEVKAFIEEEKLKPHADNVFAPNREADAQTKLDSPPRREFMKTLSKKGYLGMSWPIRYGGQGKDGVYDYILNEELCRVGAPSPGKGVGSIGQTIIHHGSQAVKDEFLPLILAGDIDFALGYSEPGAGSDLASLKLKAERKGNGWLINGQKIWTSSGHVADWYWLAARTDPGAPKHKGISVFLVNMKDPGIEVHPIETIGEHATNSVFLTDVWVADEYVVGELNKGWIYICEALNYERFTFYTIAPLEQKFKELVDLVKTLSRDGRPLNEFPEIRKKIIYLAADVEKAKVLQRKVLSIALQDQVPQTEAAIFKLFSTKLHQRLANAAMDILGPEGLFTKDYEKSHADGKWEWSYRSTLVDTIGAGTTEIQKNTIAKKALKLPL</sequence>
<dbReference type="InterPro" id="IPR009100">
    <property type="entry name" value="AcylCoA_DH/oxidase_NM_dom_sf"/>
</dbReference>
<dbReference type="InterPro" id="IPR006091">
    <property type="entry name" value="Acyl-CoA_Oxase/DH_mid-dom"/>
</dbReference>
<dbReference type="GO" id="GO:0050660">
    <property type="term" value="F:flavin adenine dinucleotide binding"/>
    <property type="evidence" value="ECO:0007669"/>
    <property type="project" value="InterPro"/>
</dbReference>
<accession>A0A0R2PRM1</accession>
<comment type="cofactor">
    <cofactor evidence="1 6">
        <name>FAD</name>
        <dbReference type="ChEBI" id="CHEBI:57692"/>
    </cofactor>
</comment>
<evidence type="ECO:0000259" key="7">
    <source>
        <dbReference type="Pfam" id="PF00441"/>
    </source>
</evidence>
<comment type="similarity">
    <text evidence="2 6">Belongs to the acyl-CoA dehydrogenase family.</text>
</comment>
<dbReference type="PANTHER" id="PTHR43292">
    <property type="entry name" value="ACYL-COA DEHYDROGENASE"/>
    <property type="match status" value="1"/>
</dbReference>
<keyword evidence="4 6" id="KW-0274">FAD</keyword>
<evidence type="ECO:0000313" key="10">
    <source>
        <dbReference type="EMBL" id="KRO40831.1"/>
    </source>
</evidence>
<feature type="domain" description="Acyl-CoA dehydrogenase/oxidase N-terminal" evidence="9">
    <location>
        <begin position="6"/>
        <end position="127"/>
    </location>
</feature>
<keyword evidence="3 6" id="KW-0285">Flavoprotein</keyword>
<protein>
    <submittedName>
        <fullName evidence="10">Acyl-CoA dehydrogenase</fullName>
    </submittedName>
</protein>
<evidence type="ECO:0000313" key="11">
    <source>
        <dbReference type="Proteomes" id="UP000050874"/>
    </source>
</evidence>
<dbReference type="GO" id="GO:0016627">
    <property type="term" value="F:oxidoreductase activity, acting on the CH-CH group of donors"/>
    <property type="evidence" value="ECO:0007669"/>
    <property type="project" value="InterPro"/>
</dbReference>
<dbReference type="InterPro" id="IPR009075">
    <property type="entry name" value="AcylCo_DH/oxidase_C"/>
</dbReference>
<dbReference type="InterPro" id="IPR046373">
    <property type="entry name" value="Acyl-CoA_Oxase/DH_mid-dom_sf"/>
</dbReference>
<dbReference type="InterPro" id="IPR037069">
    <property type="entry name" value="AcylCoA_DH/ox_N_sf"/>
</dbReference>
<dbReference type="Pfam" id="PF00441">
    <property type="entry name" value="Acyl-CoA_dh_1"/>
    <property type="match status" value="1"/>
</dbReference>
<name>A0A0R2PRM1_9GAMM</name>
<dbReference type="InterPro" id="IPR013786">
    <property type="entry name" value="AcylCoA_DH/ox_N"/>
</dbReference>
<dbReference type="SUPFAM" id="SSF56645">
    <property type="entry name" value="Acyl-CoA dehydrogenase NM domain-like"/>
    <property type="match status" value="1"/>
</dbReference>
<keyword evidence="5 6" id="KW-0560">Oxidoreductase</keyword>
<proteinExistence type="inferred from homology"/>
<evidence type="ECO:0000259" key="8">
    <source>
        <dbReference type="Pfam" id="PF02770"/>
    </source>
</evidence>
<organism evidence="10 11">
    <name type="scientific">SAR86 cluster bacterium BACL1 MAG-120920-bin57</name>
    <dbReference type="NCBI Taxonomy" id="1655571"/>
    <lineage>
        <taxon>Bacteria</taxon>
        <taxon>Pseudomonadati</taxon>
        <taxon>Pseudomonadota</taxon>
        <taxon>Gammaproteobacteria</taxon>
        <taxon>SAR86 cluster</taxon>
    </lineage>
</organism>
<reference evidence="11" key="1">
    <citation type="submission" date="2015-10" db="EMBL/GenBank/DDBJ databases">
        <title>Metagenome-Assembled Genomes uncover a global brackish microbiome.</title>
        <authorList>
            <person name="Hugerth L.W."/>
            <person name="Larsson J."/>
            <person name="Alneberg J."/>
            <person name="Lindh M.V."/>
            <person name="Legrand C."/>
            <person name="Pinhassi J."/>
            <person name="Andersson A."/>
        </authorList>
    </citation>
    <scope>NUCLEOTIDE SEQUENCE [LARGE SCALE GENOMIC DNA]</scope>
</reference>
<dbReference type="Gene3D" id="1.20.140.10">
    <property type="entry name" value="Butyryl-CoA Dehydrogenase, subunit A, domain 3"/>
    <property type="match status" value="1"/>
</dbReference>
<dbReference type="EMBL" id="LIAV01000057">
    <property type="protein sequence ID" value="KRO40831.1"/>
    <property type="molecule type" value="Genomic_DNA"/>
</dbReference>
<dbReference type="InterPro" id="IPR036250">
    <property type="entry name" value="AcylCo_DH-like_C"/>
</dbReference>
<dbReference type="PANTHER" id="PTHR43292:SF3">
    <property type="entry name" value="ACYL-COA DEHYDROGENASE FADE29"/>
    <property type="match status" value="1"/>
</dbReference>
<evidence type="ECO:0000256" key="5">
    <source>
        <dbReference type="ARBA" id="ARBA00023002"/>
    </source>
</evidence>
<dbReference type="Proteomes" id="UP000050874">
    <property type="component" value="Unassembled WGS sequence"/>
</dbReference>
<evidence type="ECO:0000256" key="1">
    <source>
        <dbReference type="ARBA" id="ARBA00001974"/>
    </source>
</evidence>
<dbReference type="InterPro" id="IPR052161">
    <property type="entry name" value="Mycobact_Acyl-CoA_DH"/>
</dbReference>
<dbReference type="Gene3D" id="2.40.110.10">
    <property type="entry name" value="Butyryl-CoA Dehydrogenase, subunit A, domain 2"/>
    <property type="match status" value="1"/>
</dbReference>
<dbReference type="Pfam" id="PF02771">
    <property type="entry name" value="Acyl-CoA_dh_N"/>
    <property type="match status" value="1"/>
</dbReference>